<evidence type="ECO:0000259" key="1">
    <source>
        <dbReference type="PROSITE" id="PS50181"/>
    </source>
</evidence>
<protein>
    <submittedName>
        <fullName evidence="2">OLC1v1009530C2</fullName>
    </submittedName>
</protein>
<dbReference type="PANTHER" id="PTHR34145">
    <property type="entry name" value="OS02G0105600 PROTEIN"/>
    <property type="match status" value="1"/>
</dbReference>
<keyword evidence="3" id="KW-1185">Reference proteome</keyword>
<dbReference type="InterPro" id="IPR053772">
    <property type="entry name" value="At1g61320/At1g61330-like"/>
</dbReference>
<evidence type="ECO:0000313" key="3">
    <source>
        <dbReference type="Proteomes" id="UP001161247"/>
    </source>
</evidence>
<dbReference type="InterPro" id="IPR053781">
    <property type="entry name" value="F-box_AtFBL13-like"/>
</dbReference>
<dbReference type="Pfam" id="PF23622">
    <property type="entry name" value="LRR_At1g61320_AtMIF1"/>
    <property type="match status" value="1"/>
</dbReference>
<gene>
    <name evidence="2" type="ORF">OLC1_LOCUS17509</name>
</gene>
<dbReference type="AlphaFoldDB" id="A0AAV1DRK6"/>
<organism evidence="2 3">
    <name type="scientific">Oldenlandia corymbosa var. corymbosa</name>
    <dbReference type="NCBI Taxonomy" id="529605"/>
    <lineage>
        <taxon>Eukaryota</taxon>
        <taxon>Viridiplantae</taxon>
        <taxon>Streptophyta</taxon>
        <taxon>Embryophyta</taxon>
        <taxon>Tracheophyta</taxon>
        <taxon>Spermatophyta</taxon>
        <taxon>Magnoliopsida</taxon>
        <taxon>eudicotyledons</taxon>
        <taxon>Gunneridae</taxon>
        <taxon>Pentapetalae</taxon>
        <taxon>asterids</taxon>
        <taxon>lamiids</taxon>
        <taxon>Gentianales</taxon>
        <taxon>Rubiaceae</taxon>
        <taxon>Rubioideae</taxon>
        <taxon>Spermacoceae</taxon>
        <taxon>Hedyotis-Oldenlandia complex</taxon>
        <taxon>Oldenlandia</taxon>
    </lineage>
</organism>
<sequence>MKRKMVDGISDFRLSKCAKSERSLGDRISLLPSEILVHILSFLTLKEAGRTSVLSKRWMELWAFVVQLDFDASKVSSFGTPLFPEKRQQYVEWVEKVLESHKAPVIIKFRICFELNKYFQNLVDMWLHYAFSKRVERLEVDLLRVGHPLCPSPEPCHFPAGLLDQSSDKRSEESHYIDYGKSIHNVVITRFSCLRSLSLSGVVVTGVDFDLFLLKFPCLECLIVRSSHSQDMSAVTVSGSSLALRYLEITYCKYLQSIIVRDTCLVSLIITRVSNLQLENVPRLVNVRVSGWLVREIIPQLSSFLSRLEVLTLHFVDDDVREVSIYFYSIEIDF</sequence>
<dbReference type="CDD" id="cd22160">
    <property type="entry name" value="F-box_AtFBL13-like"/>
    <property type="match status" value="1"/>
</dbReference>
<dbReference type="InterPro" id="IPR036047">
    <property type="entry name" value="F-box-like_dom_sf"/>
</dbReference>
<dbReference type="SUPFAM" id="SSF81383">
    <property type="entry name" value="F-box domain"/>
    <property type="match status" value="1"/>
</dbReference>
<dbReference type="PROSITE" id="PS50181">
    <property type="entry name" value="FBOX"/>
    <property type="match status" value="1"/>
</dbReference>
<dbReference type="InterPro" id="IPR032675">
    <property type="entry name" value="LRR_dom_sf"/>
</dbReference>
<proteinExistence type="predicted"/>
<dbReference type="Pfam" id="PF00646">
    <property type="entry name" value="F-box"/>
    <property type="match status" value="1"/>
</dbReference>
<dbReference type="Gene3D" id="3.80.10.10">
    <property type="entry name" value="Ribonuclease Inhibitor"/>
    <property type="match status" value="1"/>
</dbReference>
<dbReference type="PANTHER" id="PTHR34145:SF68">
    <property type="entry name" value="FBD DOMAIN-CONTAINING PROTEIN"/>
    <property type="match status" value="1"/>
</dbReference>
<dbReference type="InterPro" id="IPR001810">
    <property type="entry name" value="F-box_dom"/>
</dbReference>
<reference evidence="2" key="1">
    <citation type="submission" date="2023-03" db="EMBL/GenBank/DDBJ databases">
        <authorList>
            <person name="Julca I."/>
        </authorList>
    </citation>
    <scope>NUCLEOTIDE SEQUENCE</scope>
</reference>
<dbReference type="Gene3D" id="1.20.1280.50">
    <property type="match status" value="1"/>
</dbReference>
<dbReference type="InterPro" id="IPR055357">
    <property type="entry name" value="LRR_At1g61320_AtMIF1"/>
</dbReference>
<dbReference type="SUPFAM" id="SSF52047">
    <property type="entry name" value="RNI-like"/>
    <property type="match status" value="1"/>
</dbReference>
<dbReference type="Proteomes" id="UP001161247">
    <property type="component" value="Chromosome 6"/>
</dbReference>
<accession>A0AAV1DRK6</accession>
<evidence type="ECO:0000313" key="2">
    <source>
        <dbReference type="EMBL" id="CAI9109666.1"/>
    </source>
</evidence>
<name>A0AAV1DRK6_OLDCO</name>
<feature type="domain" description="F-box" evidence="1">
    <location>
        <begin position="25"/>
        <end position="61"/>
    </location>
</feature>
<dbReference type="EMBL" id="OX459123">
    <property type="protein sequence ID" value="CAI9109666.1"/>
    <property type="molecule type" value="Genomic_DNA"/>
</dbReference>